<organism evidence="1 2">
    <name type="scientific">Nematostella vectensis</name>
    <name type="common">Starlet sea anemone</name>
    <dbReference type="NCBI Taxonomy" id="45351"/>
    <lineage>
        <taxon>Eukaryota</taxon>
        <taxon>Metazoa</taxon>
        <taxon>Cnidaria</taxon>
        <taxon>Anthozoa</taxon>
        <taxon>Hexacorallia</taxon>
        <taxon>Actiniaria</taxon>
        <taxon>Edwardsiidae</taxon>
        <taxon>Nematostella</taxon>
    </lineage>
</organism>
<name>A7RMF5_NEMVE</name>
<dbReference type="KEGG" id="nve:5519436"/>
<evidence type="ECO:0000313" key="2">
    <source>
        <dbReference type="Proteomes" id="UP000001593"/>
    </source>
</evidence>
<reference evidence="1 2" key="1">
    <citation type="journal article" date="2007" name="Science">
        <title>Sea anemone genome reveals ancestral eumetazoan gene repertoire and genomic organization.</title>
        <authorList>
            <person name="Putnam N.H."/>
            <person name="Srivastava M."/>
            <person name="Hellsten U."/>
            <person name="Dirks B."/>
            <person name="Chapman J."/>
            <person name="Salamov A."/>
            <person name="Terry A."/>
            <person name="Shapiro H."/>
            <person name="Lindquist E."/>
            <person name="Kapitonov V.V."/>
            <person name="Jurka J."/>
            <person name="Genikhovich G."/>
            <person name="Grigoriev I.V."/>
            <person name="Lucas S.M."/>
            <person name="Steele R.E."/>
            <person name="Finnerty J.R."/>
            <person name="Technau U."/>
            <person name="Martindale M.Q."/>
            <person name="Rokhsar D.S."/>
        </authorList>
    </citation>
    <scope>NUCLEOTIDE SEQUENCE [LARGE SCALE GENOMIC DNA]</scope>
    <source>
        <strain evidence="2">CH2 X CH6</strain>
    </source>
</reference>
<gene>
    <name evidence="1" type="ORF">NEMVEDRAFT_v1g239361</name>
</gene>
<accession>A7RMF5</accession>
<protein>
    <submittedName>
        <fullName evidence="1">Uncharacterized protein</fullName>
    </submittedName>
</protein>
<sequence length="231" mass="26987">MERKQTLKEEFNRLYYDIIKKKHQEHEGLFRGKSLHVSSSPSSEKLLLTSQSVKRNGENVLQHKGKIELRRTNKEKKENLRDIIDQMYLNTSFSTTGSKKDKCRNKCQPRKTPGVFLKRTLQVCSKCRTKKPRSLLWIVERMDYRTLKTTTKINCDQKHAMKLRKRKRSYHFTETGSDRLFCVQNTSKPAKLAIMETGSGQPLSRMESFVPFFAKQKSHCGGAWKAIVEEN</sequence>
<evidence type="ECO:0000313" key="1">
    <source>
        <dbReference type="EMBL" id="EDO47263.1"/>
    </source>
</evidence>
<dbReference type="AlphaFoldDB" id="A7RMF5"/>
<dbReference type="EMBL" id="DS469520">
    <property type="protein sequence ID" value="EDO47263.1"/>
    <property type="molecule type" value="Genomic_DNA"/>
</dbReference>
<keyword evidence="2" id="KW-1185">Reference proteome</keyword>
<dbReference type="Proteomes" id="UP000001593">
    <property type="component" value="Unassembled WGS sequence"/>
</dbReference>
<proteinExistence type="predicted"/>
<dbReference type="HOGENOM" id="CLU_1201082_0_0_1"/>
<dbReference type="InParanoid" id="A7RMF5"/>